<feature type="domain" description="DUF6697" evidence="1">
    <location>
        <begin position="8"/>
        <end position="92"/>
    </location>
</feature>
<gene>
    <name evidence="2" type="ORF">WKW82_10115</name>
</gene>
<evidence type="ECO:0000313" key="3">
    <source>
        <dbReference type="Proteomes" id="UP001385892"/>
    </source>
</evidence>
<dbReference type="Pfam" id="PF20411">
    <property type="entry name" value="DUF6697"/>
    <property type="match status" value="1"/>
</dbReference>
<name>A0ABU8WHN2_9BURK</name>
<organism evidence="2 3">
    <name type="scientific">Variovorax rhizosphaerae</name>
    <dbReference type="NCBI Taxonomy" id="1836200"/>
    <lineage>
        <taxon>Bacteria</taxon>
        <taxon>Pseudomonadati</taxon>
        <taxon>Pseudomonadota</taxon>
        <taxon>Betaproteobacteria</taxon>
        <taxon>Burkholderiales</taxon>
        <taxon>Comamonadaceae</taxon>
        <taxon>Variovorax</taxon>
    </lineage>
</organism>
<comment type="caution">
    <text evidence="2">The sequence shown here is derived from an EMBL/GenBank/DDBJ whole genome shotgun (WGS) entry which is preliminary data.</text>
</comment>
<accession>A0ABU8WHN2</accession>
<sequence length="121" mass="12762">MFEIGGEYSRDEIHEALGGSKQAYLPTVGGKVVAVCVKPNLNPRAPSVVLCGRGPIIAAAGAALAQQREPLPVFLKRGVNRWEYCGKLRVVASHYSGPTFASLVADSGREPSDVSLAVELA</sequence>
<proteinExistence type="predicted"/>
<protein>
    <submittedName>
        <fullName evidence="2">DUF6697 family protein</fullName>
    </submittedName>
</protein>
<dbReference type="Proteomes" id="UP001385892">
    <property type="component" value="Unassembled WGS sequence"/>
</dbReference>
<dbReference type="RefSeq" id="WP_340342154.1">
    <property type="nucleotide sequence ID" value="NZ_JBBKZT010000004.1"/>
</dbReference>
<keyword evidence="3" id="KW-1185">Reference proteome</keyword>
<dbReference type="EMBL" id="JBBKZT010000004">
    <property type="protein sequence ID" value="MEJ8847006.1"/>
    <property type="molecule type" value="Genomic_DNA"/>
</dbReference>
<reference evidence="2 3" key="1">
    <citation type="submission" date="2024-03" db="EMBL/GenBank/DDBJ databases">
        <title>Novel species of the genus Variovorax.</title>
        <authorList>
            <person name="Liu Q."/>
            <person name="Xin Y.-H."/>
        </authorList>
    </citation>
    <scope>NUCLEOTIDE SEQUENCE [LARGE SCALE GENOMIC DNA]</scope>
    <source>
        <strain evidence="2 3">KACC 18900</strain>
    </source>
</reference>
<evidence type="ECO:0000313" key="2">
    <source>
        <dbReference type="EMBL" id="MEJ8847006.1"/>
    </source>
</evidence>
<dbReference type="InterPro" id="IPR046520">
    <property type="entry name" value="DUF6697"/>
</dbReference>
<evidence type="ECO:0000259" key="1">
    <source>
        <dbReference type="Pfam" id="PF20411"/>
    </source>
</evidence>